<dbReference type="CDD" id="cd00112">
    <property type="entry name" value="LDLa"/>
    <property type="match status" value="1"/>
</dbReference>
<dbReference type="PROSITE" id="PS50024">
    <property type="entry name" value="SEA"/>
    <property type="match status" value="1"/>
</dbReference>
<dbReference type="GO" id="GO:0004252">
    <property type="term" value="F:serine-type endopeptidase activity"/>
    <property type="evidence" value="ECO:0007669"/>
    <property type="project" value="InterPro"/>
</dbReference>
<dbReference type="EMBL" id="OV121135">
    <property type="protein sequence ID" value="CAH0554908.1"/>
    <property type="molecule type" value="Genomic_DNA"/>
</dbReference>
<organism evidence="14 15">
    <name type="scientific">Brassicogethes aeneus</name>
    <name type="common">Rape pollen beetle</name>
    <name type="synonym">Meligethes aeneus</name>
    <dbReference type="NCBI Taxonomy" id="1431903"/>
    <lineage>
        <taxon>Eukaryota</taxon>
        <taxon>Metazoa</taxon>
        <taxon>Ecdysozoa</taxon>
        <taxon>Arthropoda</taxon>
        <taxon>Hexapoda</taxon>
        <taxon>Insecta</taxon>
        <taxon>Pterygota</taxon>
        <taxon>Neoptera</taxon>
        <taxon>Endopterygota</taxon>
        <taxon>Coleoptera</taxon>
        <taxon>Polyphaga</taxon>
        <taxon>Cucujiformia</taxon>
        <taxon>Nitidulidae</taxon>
        <taxon>Meligethinae</taxon>
        <taxon>Brassicogethes</taxon>
    </lineage>
</organism>
<dbReference type="InterPro" id="IPR023415">
    <property type="entry name" value="LDLR_class-A_CS"/>
</dbReference>
<feature type="transmembrane region" description="Helical" evidence="10">
    <location>
        <begin position="56"/>
        <end position="81"/>
    </location>
</feature>
<dbReference type="InterPro" id="IPR036364">
    <property type="entry name" value="SEA_dom_sf"/>
</dbReference>
<feature type="domain" description="FZ" evidence="12">
    <location>
        <begin position="233"/>
        <end position="358"/>
    </location>
</feature>
<dbReference type="InterPro" id="IPR000082">
    <property type="entry name" value="SEA_dom"/>
</dbReference>
<keyword evidence="2 10" id="KW-0812">Transmembrane</keyword>
<dbReference type="PROSITE" id="PS50038">
    <property type="entry name" value="FZ"/>
    <property type="match status" value="1"/>
</dbReference>
<dbReference type="GO" id="GO:0005886">
    <property type="term" value="C:plasma membrane"/>
    <property type="evidence" value="ECO:0007669"/>
    <property type="project" value="UniProtKB-SubCell"/>
</dbReference>
<dbReference type="SMART" id="SM00063">
    <property type="entry name" value="FRI"/>
    <property type="match status" value="1"/>
</dbReference>
<dbReference type="SUPFAM" id="SSF57424">
    <property type="entry name" value="LDL receptor-like module"/>
    <property type="match status" value="1"/>
</dbReference>
<dbReference type="Gene3D" id="1.10.2000.10">
    <property type="entry name" value="Frizzled cysteine-rich domain"/>
    <property type="match status" value="1"/>
</dbReference>
<feature type="domain" description="SEA" evidence="11">
    <location>
        <begin position="90"/>
        <end position="211"/>
    </location>
</feature>
<dbReference type="Proteomes" id="UP001154078">
    <property type="component" value="Chromosome 4"/>
</dbReference>
<reference evidence="14" key="1">
    <citation type="submission" date="2021-12" db="EMBL/GenBank/DDBJ databases">
        <authorList>
            <person name="King R."/>
        </authorList>
    </citation>
    <scope>NUCLEOTIDE SEQUENCE</scope>
</reference>
<dbReference type="InterPro" id="IPR001254">
    <property type="entry name" value="Trypsin_dom"/>
</dbReference>
<gene>
    <name evidence="14" type="ORF">MELIAE_LOCUS6376</name>
</gene>
<dbReference type="Pfam" id="PF00089">
    <property type="entry name" value="Trypsin"/>
    <property type="match status" value="1"/>
</dbReference>
<evidence type="ECO:0000256" key="2">
    <source>
        <dbReference type="ARBA" id="ARBA00022692"/>
    </source>
</evidence>
<dbReference type="Gene3D" id="2.40.10.10">
    <property type="entry name" value="Trypsin-like serine proteases"/>
    <property type="match status" value="1"/>
</dbReference>
<evidence type="ECO:0000259" key="11">
    <source>
        <dbReference type="PROSITE" id="PS50024"/>
    </source>
</evidence>
<dbReference type="Pfam" id="PF00057">
    <property type="entry name" value="Ldl_recept_a"/>
    <property type="match status" value="1"/>
</dbReference>
<evidence type="ECO:0000256" key="9">
    <source>
        <dbReference type="SAM" id="MobiDB-lite"/>
    </source>
</evidence>
<dbReference type="Gene3D" id="4.10.400.10">
    <property type="entry name" value="Low-density Lipoprotein Receptor"/>
    <property type="match status" value="1"/>
</dbReference>
<evidence type="ECO:0000313" key="14">
    <source>
        <dbReference type="EMBL" id="CAH0554908.1"/>
    </source>
</evidence>
<dbReference type="PROSITE" id="PS50240">
    <property type="entry name" value="TRYPSIN_DOM"/>
    <property type="match status" value="1"/>
</dbReference>
<keyword evidence="15" id="KW-1185">Reference proteome</keyword>
<dbReference type="AlphaFoldDB" id="A0A9P0B3V8"/>
<sequence length="781" mass="88027">MTISMDHRSHRKNSWDSKMSVSTVSTGTRQFRRSPSSILSSDSDIRFTRKKLTSQYRCGCCIIATFLMLMLLAAAGVYIAYTFFLPGEPEEQVFRATFKVIEGDTFSPELADPSTKTFKVRSRDYKERLNLLFRRSPIRHGYMGTEVLALDGTEDKDLIVHFNIHIDPSYIDLTTKDIEDILEEEITVQESLYFKNLTIDSNSLEVKPSNLLLMTTTTLPTTVVSQAVTQTPTPPRRCYPRQLPYCNKLPYNITTYPNLLDHQDLKDVKDHVIAFRELVDAECYRHAYEFVCQVLQPPCAKGEEENEMVLPCRSFCRDFMAGCGSRLPEKLKSQLDCSRFPEYGDKGTCITKPGCVDELKSRALSPRVCDGTIDCQDLSDEKPCTYCSKNHMHCGIGRTCISKTKRCDGSVDCPDGSDERACLSLTPSVEELKKVDTVTPHVAKYYSEGFVTFNEKGEVGKLCTENLNNSLPANHTTEVLHTVASSLCKTLTYKNVIAVRVEKDFELNVPYVSMKDPTALEISFIRSPCLSKQVLKVACSNLECGVQATHGPTGYKTLPKMSMHGDWPWHVSLMKEDVHICDGTLVSDEWVATTTSCFQGQPKAEWTARFGIIRLSSSSPWEQERRIVGMVKSPVEGSTVALVKLDQPITYNDFVRPICLPKHNMALVPDLECNTLGWARNREQLQRVQVKITTMEKCENISISNTNGLCTDTLHGQNDCGEEEFAGSPLVCRIKNQESWTFVGVTNWRIACSKNGMERPRMYDKIGSNVNWILDTISSKE</sequence>
<dbReference type="FunFam" id="2.40.10.10:FF:000235">
    <property type="entry name" value="Atrial natriuretic peptide-converting enzyme"/>
    <property type="match status" value="1"/>
</dbReference>
<dbReference type="InterPro" id="IPR036790">
    <property type="entry name" value="Frizzled_dom_sf"/>
</dbReference>
<dbReference type="Gene3D" id="3.30.70.960">
    <property type="entry name" value="SEA domain"/>
    <property type="match status" value="1"/>
</dbReference>
<dbReference type="PROSITE" id="PS50068">
    <property type="entry name" value="LDLRA_2"/>
    <property type="match status" value="2"/>
</dbReference>
<dbReference type="Pfam" id="PF01390">
    <property type="entry name" value="SEA"/>
    <property type="match status" value="1"/>
</dbReference>
<name>A0A9P0B3V8_BRAAE</name>
<comment type="subcellular location">
    <subcellularLocation>
        <location evidence="1">Cell membrane</location>
        <topology evidence="1">Single-pass type II membrane protein</topology>
    </subcellularLocation>
</comment>
<evidence type="ECO:0000313" key="15">
    <source>
        <dbReference type="Proteomes" id="UP001154078"/>
    </source>
</evidence>
<evidence type="ECO:0000256" key="1">
    <source>
        <dbReference type="ARBA" id="ARBA00004401"/>
    </source>
</evidence>
<protein>
    <recommendedName>
        <fullName evidence="16">Atrial natriuretic peptide-converting enzyme</fullName>
    </recommendedName>
</protein>
<feature type="disulfide bond" evidence="7">
    <location>
        <begin position="238"/>
        <end position="299"/>
    </location>
</feature>
<evidence type="ECO:0000256" key="6">
    <source>
        <dbReference type="ARBA" id="ARBA00023157"/>
    </source>
</evidence>
<dbReference type="SUPFAM" id="SSF50494">
    <property type="entry name" value="Trypsin-like serine proteases"/>
    <property type="match status" value="1"/>
</dbReference>
<dbReference type="SUPFAM" id="SSF82671">
    <property type="entry name" value="SEA domain"/>
    <property type="match status" value="1"/>
</dbReference>
<dbReference type="InterPro" id="IPR009003">
    <property type="entry name" value="Peptidase_S1_PA"/>
</dbReference>
<evidence type="ECO:0000259" key="13">
    <source>
        <dbReference type="PROSITE" id="PS50240"/>
    </source>
</evidence>
<feature type="disulfide bond" evidence="8">
    <location>
        <begin position="407"/>
        <end position="422"/>
    </location>
</feature>
<keyword evidence="3" id="KW-0735">Signal-anchor</keyword>
<feature type="disulfide bond" evidence="8">
    <location>
        <begin position="369"/>
        <end position="384"/>
    </location>
</feature>
<dbReference type="PANTHER" id="PTHR24258:SF146">
    <property type="entry name" value="ATRIAL NATRIURETIC PEPTIDE-CONVERTING ENZYME"/>
    <property type="match status" value="1"/>
</dbReference>
<evidence type="ECO:0000256" key="7">
    <source>
        <dbReference type="PROSITE-ProRule" id="PRU00090"/>
    </source>
</evidence>
<evidence type="ECO:0000256" key="10">
    <source>
        <dbReference type="SAM" id="Phobius"/>
    </source>
</evidence>
<feature type="region of interest" description="Disordered" evidence="9">
    <location>
        <begin position="1"/>
        <end position="21"/>
    </location>
</feature>
<dbReference type="Pfam" id="PF01392">
    <property type="entry name" value="Fz"/>
    <property type="match status" value="1"/>
</dbReference>
<dbReference type="InterPro" id="IPR002172">
    <property type="entry name" value="LDrepeatLR_classA_rpt"/>
</dbReference>
<dbReference type="SUPFAM" id="SSF63501">
    <property type="entry name" value="Frizzled cysteine-rich domain"/>
    <property type="match status" value="1"/>
</dbReference>
<evidence type="ECO:0000259" key="12">
    <source>
        <dbReference type="PROSITE" id="PS50038"/>
    </source>
</evidence>
<feature type="disulfide bond" evidence="7">
    <location>
        <begin position="246"/>
        <end position="292"/>
    </location>
</feature>
<dbReference type="SMART" id="SM00020">
    <property type="entry name" value="Tryp_SPc"/>
    <property type="match status" value="1"/>
</dbReference>
<evidence type="ECO:0000256" key="8">
    <source>
        <dbReference type="PROSITE-ProRule" id="PRU00124"/>
    </source>
</evidence>
<dbReference type="SMART" id="SM00192">
    <property type="entry name" value="LDLa"/>
    <property type="match status" value="2"/>
</dbReference>
<dbReference type="PRINTS" id="PR00261">
    <property type="entry name" value="LDLRECEPTOR"/>
</dbReference>
<evidence type="ECO:0000256" key="3">
    <source>
        <dbReference type="ARBA" id="ARBA00022968"/>
    </source>
</evidence>
<dbReference type="PANTHER" id="PTHR24258">
    <property type="entry name" value="SERINE PROTEASE-RELATED"/>
    <property type="match status" value="1"/>
</dbReference>
<dbReference type="InterPro" id="IPR043504">
    <property type="entry name" value="Peptidase_S1_PA_chymotrypsin"/>
</dbReference>
<comment type="caution">
    <text evidence="8">Lacks conserved residue(s) required for the propagation of feature annotation.</text>
</comment>
<evidence type="ECO:0000256" key="5">
    <source>
        <dbReference type="ARBA" id="ARBA00023136"/>
    </source>
</evidence>
<dbReference type="CDD" id="cd07066">
    <property type="entry name" value="CRD_FZ"/>
    <property type="match status" value="1"/>
</dbReference>
<dbReference type="PROSITE" id="PS01209">
    <property type="entry name" value="LDLRA_1"/>
    <property type="match status" value="1"/>
</dbReference>
<keyword evidence="6 8" id="KW-1015">Disulfide bond</keyword>
<dbReference type="OrthoDB" id="5985572at2759"/>
<dbReference type="CDD" id="cd00190">
    <property type="entry name" value="Tryp_SPc"/>
    <property type="match status" value="1"/>
</dbReference>
<dbReference type="InterPro" id="IPR036055">
    <property type="entry name" value="LDL_receptor-like_sf"/>
</dbReference>
<proteinExistence type="predicted"/>
<keyword evidence="5 10" id="KW-0472">Membrane</keyword>
<evidence type="ECO:0008006" key="16">
    <source>
        <dbReference type="Google" id="ProtNLM"/>
    </source>
</evidence>
<keyword evidence="4 10" id="KW-1133">Transmembrane helix</keyword>
<feature type="domain" description="Peptidase S1" evidence="13">
    <location>
        <begin position="548"/>
        <end position="778"/>
    </location>
</feature>
<dbReference type="InterPro" id="IPR020067">
    <property type="entry name" value="Frizzled_dom"/>
</dbReference>
<dbReference type="GO" id="GO:0006508">
    <property type="term" value="P:proteolysis"/>
    <property type="evidence" value="ECO:0007669"/>
    <property type="project" value="InterPro"/>
</dbReference>
<accession>A0A9P0B3V8</accession>
<evidence type="ECO:0000256" key="4">
    <source>
        <dbReference type="ARBA" id="ARBA00022989"/>
    </source>
</evidence>